<evidence type="ECO:0000259" key="4">
    <source>
        <dbReference type="Pfam" id="PF01494"/>
    </source>
</evidence>
<feature type="domain" description="FAD-dependent oxidoreductase 2 FAD-binding" evidence="3">
    <location>
        <begin position="348"/>
        <end position="429"/>
    </location>
</feature>
<feature type="domain" description="FAD-dependent protein C-terminal" evidence="5">
    <location>
        <begin position="430"/>
        <end position="639"/>
    </location>
</feature>
<dbReference type="InterPro" id="IPR002938">
    <property type="entry name" value="FAD-bd"/>
</dbReference>
<dbReference type="Pfam" id="PF21688">
    <property type="entry name" value="FAD-depend_C"/>
    <property type="match status" value="1"/>
</dbReference>
<evidence type="ECO:0000259" key="5">
    <source>
        <dbReference type="Pfam" id="PF21688"/>
    </source>
</evidence>
<dbReference type="PANTHER" id="PTHR42842">
    <property type="entry name" value="FAD/NAD(P)-BINDING OXIDOREDUCTASE"/>
    <property type="match status" value="1"/>
</dbReference>
<dbReference type="OrthoDB" id="2690153at2759"/>
<protein>
    <submittedName>
        <fullName evidence="6">FAD binding domain-containing protein</fullName>
    </submittedName>
</protein>
<evidence type="ECO:0000256" key="1">
    <source>
        <dbReference type="ARBA" id="ARBA00022630"/>
    </source>
</evidence>
<dbReference type="Pfam" id="PF00890">
    <property type="entry name" value="FAD_binding_2"/>
    <property type="match status" value="1"/>
</dbReference>
<evidence type="ECO:0000313" key="7">
    <source>
        <dbReference type="Proteomes" id="UP000623129"/>
    </source>
</evidence>
<keyword evidence="7" id="KW-1185">Reference proteome</keyword>
<dbReference type="SUPFAM" id="SSF51905">
    <property type="entry name" value="FAD/NAD(P)-binding domain"/>
    <property type="match status" value="1"/>
</dbReference>
<sequence length="714" mass="78188">MLSCIVRVNFSLSTGHCCSSAPPMAISTHCFHPSLQFSPTISNRRIVLYNASFAPRKAPVTRCARRTGKRRYPSEKRKLEEIKKNLLTTEIRNREEGYWRISKLSVPAHKDPGKDFVGFSLPLLEAIAKVLEFPVPAMLPEEAFTILRKSFDARKVLKESAFVYTVDMDVKKLLHLEPRTWDFISCLEPKLGLIEYMQDTKAPTGLLDMLDKDKIKVDGSNPSNGSARYENRPRVAVVGSGPSGLFAALVLAEVGADVTLIERGQPVEQRGRDIGALVVRKVLSSESNFCFGEGGAGTWSDGKLVTRIGRNSDSVQAVLRTLVQFGAPPNILVDGKPHLGTDKLVPLLRNFRHYLLDLGVDIKFNTRLDDLVVENNQVKGVVVSNSKNEPGRSSDQEKLLFDAVVLAVGHSARDVYNMLLQHNIEMVPKNFAVGLRIEHPQELINNIQYSELASEVQSGRGRIPVADYKVTKNVGGDETGIENRSCYSFCMCPGGQVVLTSTNPSELCINGMSFSRRASKWANSALVVTVSSDEFDSFRSYGPLAGVEFQREFEKRAAEMGGGNFVVPAQCVPDFLAETLSVTSLPASSYRLGVKASRLHDLFPANITKALQCAIEMFDKELPGYITKDALLHGVETRTSSPVQISREADTCESKSLKGLYPIGEGAGYAGGIVSAAVDGMFCGFALAKQLSLYGGDLEGVLGKSQKQTGFVKY</sequence>
<keyword evidence="2" id="KW-0560">Oxidoreductase</keyword>
<feature type="domain" description="FAD-binding" evidence="4">
    <location>
        <begin position="234"/>
        <end position="271"/>
    </location>
</feature>
<accession>A0A833VI15</accession>
<dbReference type="Pfam" id="PF01494">
    <property type="entry name" value="FAD_binding_3"/>
    <property type="match status" value="1"/>
</dbReference>
<dbReference type="AlphaFoldDB" id="A0A833VI15"/>
<dbReference type="EMBL" id="SWLB01000001">
    <property type="protein sequence ID" value="KAF3341397.1"/>
    <property type="molecule type" value="Genomic_DNA"/>
</dbReference>
<reference evidence="6" key="1">
    <citation type="submission" date="2020-01" db="EMBL/GenBank/DDBJ databases">
        <title>Genome sequence of Kobresia littledalei, the first chromosome-level genome in the family Cyperaceae.</title>
        <authorList>
            <person name="Qu G."/>
        </authorList>
    </citation>
    <scope>NUCLEOTIDE SEQUENCE</scope>
    <source>
        <strain evidence="6">C.B.Clarke</strain>
        <tissue evidence="6">Leaf</tissue>
    </source>
</reference>
<dbReference type="InterPro" id="IPR003953">
    <property type="entry name" value="FAD-dep_OxRdtase_2_FAD-bd"/>
</dbReference>
<evidence type="ECO:0000259" key="3">
    <source>
        <dbReference type="Pfam" id="PF00890"/>
    </source>
</evidence>
<keyword evidence="1" id="KW-0285">Flavoprotein</keyword>
<dbReference type="InterPro" id="IPR049516">
    <property type="entry name" value="FAD-depend_C"/>
</dbReference>
<dbReference type="InterPro" id="IPR036188">
    <property type="entry name" value="FAD/NAD-bd_sf"/>
</dbReference>
<comment type="caution">
    <text evidence="6">The sequence shown here is derived from an EMBL/GenBank/DDBJ whole genome shotgun (WGS) entry which is preliminary data.</text>
</comment>
<dbReference type="Gene3D" id="3.30.70.2700">
    <property type="match status" value="1"/>
</dbReference>
<evidence type="ECO:0000256" key="2">
    <source>
        <dbReference type="ARBA" id="ARBA00023002"/>
    </source>
</evidence>
<dbReference type="GO" id="GO:0071949">
    <property type="term" value="F:FAD binding"/>
    <property type="evidence" value="ECO:0007669"/>
    <property type="project" value="InterPro"/>
</dbReference>
<dbReference type="Proteomes" id="UP000623129">
    <property type="component" value="Unassembled WGS sequence"/>
</dbReference>
<name>A0A833VI15_9POAL</name>
<dbReference type="Gene3D" id="3.50.50.60">
    <property type="entry name" value="FAD/NAD(P)-binding domain"/>
    <property type="match status" value="2"/>
</dbReference>
<dbReference type="GO" id="GO:0016491">
    <property type="term" value="F:oxidoreductase activity"/>
    <property type="evidence" value="ECO:0007669"/>
    <property type="project" value="UniProtKB-KW"/>
</dbReference>
<dbReference type="PANTHER" id="PTHR42842:SF3">
    <property type="entry name" value="FAD_NAD(P)-BINDING OXIDOREDUCTASE FAMILY PROTEIN"/>
    <property type="match status" value="1"/>
</dbReference>
<organism evidence="6 7">
    <name type="scientific">Carex littledalei</name>
    <dbReference type="NCBI Taxonomy" id="544730"/>
    <lineage>
        <taxon>Eukaryota</taxon>
        <taxon>Viridiplantae</taxon>
        <taxon>Streptophyta</taxon>
        <taxon>Embryophyta</taxon>
        <taxon>Tracheophyta</taxon>
        <taxon>Spermatophyta</taxon>
        <taxon>Magnoliopsida</taxon>
        <taxon>Liliopsida</taxon>
        <taxon>Poales</taxon>
        <taxon>Cyperaceae</taxon>
        <taxon>Cyperoideae</taxon>
        <taxon>Cariceae</taxon>
        <taxon>Carex</taxon>
        <taxon>Carex subgen. Euthyceras</taxon>
    </lineage>
</organism>
<evidence type="ECO:0000313" key="6">
    <source>
        <dbReference type="EMBL" id="KAF3341397.1"/>
    </source>
</evidence>
<proteinExistence type="predicted"/>
<gene>
    <name evidence="6" type="ORF">FCM35_KLT00035</name>
</gene>
<dbReference type="InterPro" id="IPR028348">
    <property type="entry name" value="FAD-binding_protein"/>
</dbReference>